<evidence type="ECO:0000256" key="3">
    <source>
        <dbReference type="ARBA" id="ARBA00022448"/>
    </source>
</evidence>
<keyword evidence="8" id="KW-0811">Translocation</keyword>
<feature type="region of interest" description="Disordered" evidence="10">
    <location>
        <begin position="89"/>
        <end position="138"/>
    </location>
</feature>
<feature type="transmembrane region" description="Helical" evidence="11">
    <location>
        <begin position="6"/>
        <end position="25"/>
    </location>
</feature>
<protein>
    <submittedName>
        <fullName evidence="12">Preprotein translocase</fullName>
    </submittedName>
</protein>
<reference evidence="12 13" key="1">
    <citation type="journal article" date="2011" name="J. Bacteriol.">
        <title>Genome Sequence of the Ruminal Bacterium Megasphaera elsdenii.</title>
        <authorList>
            <person name="Marx H."/>
            <person name="Graf A.B."/>
            <person name="Tatto N."/>
            <person name="Thallinger G.G."/>
            <person name="Mattanovich D."/>
            <person name="Sauer M."/>
        </authorList>
    </citation>
    <scope>NUCLEOTIDE SEQUENCE [LARGE SCALE GENOMIC DNA]</scope>
    <source>
        <strain evidence="12 13">DSM 20460</strain>
    </source>
</reference>
<dbReference type="GO" id="GO:0015031">
    <property type="term" value="P:protein transport"/>
    <property type="evidence" value="ECO:0007669"/>
    <property type="project" value="UniProtKB-KW"/>
</dbReference>
<gene>
    <name evidence="12" type="ORF">MELS_1251</name>
</gene>
<keyword evidence="5 11" id="KW-0812">Transmembrane</keyword>
<evidence type="ECO:0000256" key="10">
    <source>
        <dbReference type="SAM" id="MobiDB-lite"/>
    </source>
</evidence>
<dbReference type="NCBIfam" id="TIGR00739">
    <property type="entry name" value="yajC"/>
    <property type="match status" value="1"/>
</dbReference>
<keyword evidence="6" id="KW-0653">Protein transport</keyword>
<evidence type="ECO:0000256" key="8">
    <source>
        <dbReference type="ARBA" id="ARBA00023010"/>
    </source>
</evidence>
<dbReference type="HOGENOM" id="CLU_116157_1_1_9"/>
<dbReference type="PRINTS" id="PR01853">
    <property type="entry name" value="YAJCTRNLCASE"/>
</dbReference>
<evidence type="ECO:0000256" key="4">
    <source>
        <dbReference type="ARBA" id="ARBA00022475"/>
    </source>
</evidence>
<keyword evidence="3" id="KW-0813">Transport</keyword>
<organism evidence="12 13">
    <name type="scientific">Megasphaera elsdenii DSM 20460</name>
    <dbReference type="NCBI Taxonomy" id="1064535"/>
    <lineage>
        <taxon>Bacteria</taxon>
        <taxon>Bacillati</taxon>
        <taxon>Bacillota</taxon>
        <taxon>Negativicutes</taxon>
        <taxon>Veillonellales</taxon>
        <taxon>Veillonellaceae</taxon>
        <taxon>Megasphaera</taxon>
    </lineage>
</organism>
<evidence type="ECO:0000256" key="1">
    <source>
        <dbReference type="ARBA" id="ARBA00004162"/>
    </source>
</evidence>
<keyword evidence="4" id="KW-1003">Cell membrane</keyword>
<dbReference type="eggNOG" id="COG1862">
    <property type="taxonomic scope" value="Bacteria"/>
</dbReference>
<evidence type="ECO:0000313" key="12">
    <source>
        <dbReference type="EMBL" id="CCC73472.1"/>
    </source>
</evidence>
<dbReference type="InterPro" id="IPR003849">
    <property type="entry name" value="Preprotein_translocase_YajC"/>
</dbReference>
<keyword evidence="13" id="KW-1185">Reference proteome</keyword>
<evidence type="ECO:0000256" key="2">
    <source>
        <dbReference type="ARBA" id="ARBA00006742"/>
    </source>
</evidence>
<dbReference type="Proteomes" id="UP000010111">
    <property type="component" value="Chromosome"/>
</dbReference>
<comment type="similarity">
    <text evidence="2">Belongs to the YajC family.</text>
</comment>
<evidence type="ECO:0000256" key="6">
    <source>
        <dbReference type="ARBA" id="ARBA00022927"/>
    </source>
</evidence>
<dbReference type="Pfam" id="PF02699">
    <property type="entry name" value="YajC"/>
    <property type="match status" value="1"/>
</dbReference>
<dbReference type="EMBL" id="HE576794">
    <property type="protein sequence ID" value="CCC73472.1"/>
    <property type="molecule type" value="Genomic_DNA"/>
</dbReference>
<evidence type="ECO:0000256" key="11">
    <source>
        <dbReference type="SAM" id="Phobius"/>
    </source>
</evidence>
<dbReference type="PANTHER" id="PTHR33909:SF1">
    <property type="entry name" value="SEC TRANSLOCON ACCESSORY COMPLEX SUBUNIT YAJC"/>
    <property type="match status" value="1"/>
</dbReference>
<evidence type="ECO:0000256" key="7">
    <source>
        <dbReference type="ARBA" id="ARBA00022989"/>
    </source>
</evidence>
<dbReference type="PANTHER" id="PTHR33909">
    <property type="entry name" value="SEC TRANSLOCON ACCESSORY COMPLEX SUBUNIT YAJC"/>
    <property type="match status" value="1"/>
</dbReference>
<name>G0VPU4_MEGEL</name>
<sequence length="138" mass="15189">MDIMEQLNAFWPIILMVVIFYFLLWRPQKKQQKKRQEMLESLKPGAKIVTVGGVMGNIVSLHDDYLIVRIADKVEIKITRAAVAQVLGKGEGKKAAKKAEKAAEKAEEKAPEAKADVPAETKAEAASDAKEAEGKDAQ</sequence>
<evidence type="ECO:0000313" key="13">
    <source>
        <dbReference type="Proteomes" id="UP000010111"/>
    </source>
</evidence>
<proteinExistence type="inferred from homology"/>
<dbReference type="GO" id="GO:0005886">
    <property type="term" value="C:plasma membrane"/>
    <property type="evidence" value="ECO:0007669"/>
    <property type="project" value="UniProtKB-SubCell"/>
</dbReference>
<keyword evidence="7 11" id="KW-1133">Transmembrane helix</keyword>
<comment type="subcellular location">
    <subcellularLocation>
        <location evidence="1">Cell membrane</location>
        <topology evidence="1">Single-pass membrane protein</topology>
    </subcellularLocation>
</comment>
<evidence type="ECO:0000256" key="5">
    <source>
        <dbReference type="ARBA" id="ARBA00022692"/>
    </source>
</evidence>
<dbReference type="SMART" id="SM01323">
    <property type="entry name" value="YajC"/>
    <property type="match status" value="1"/>
</dbReference>
<dbReference type="STRING" id="1064535.MELS_1251"/>
<dbReference type="AlphaFoldDB" id="G0VPU4"/>
<feature type="compositionally biased region" description="Basic and acidic residues" evidence="10">
    <location>
        <begin position="90"/>
        <end position="138"/>
    </location>
</feature>
<evidence type="ECO:0000256" key="9">
    <source>
        <dbReference type="ARBA" id="ARBA00023136"/>
    </source>
</evidence>
<dbReference type="KEGG" id="med:MELS_1251"/>
<accession>G0VPU4</accession>
<keyword evidence="9 11" id="KW-0472">Membrane</keyword>